<protein>
    <submittedName>
        <fullName evidence="1">559_t:CDS:1</fullName>
    </submittedName>
</protein>
<evidence type="ECO:0000313" key="1">
    <source>
        <dbReference type="EMBL" id="CAG8739829.1"/>
    </source>
</evidence>
<keyword evidence="2" id="KW-1185">Reference proteome</keyword>
<organism evidence="1 2">
    <name type="scientific">Racocetra fulgida</name>
    <dbReference type="NCBI Taxonomy" id="60492"/>
    <lineage>
        <taxon>Eukaryota</taxon>
        <taxon>Fungi</taxon>
        <taxon>Fungi incertae sedis</taxon>
        <taxon>Mucoromycota</taxon>
        <taxon>Glomeromycotina</taxon>
        <taxon>Glomeromycetes</taxon>
        <taxon>Diversisporales</taxon>
        <taxon>Gigasporaceae</taxon>
        <taxon>Racocetra</taxon>
    </lineage>
</organism>
<dbReference type="EMBL" id="CAJVPZ010031651">
    <property type="protein sequence ID" value="CAG8739829.1"/>
    <property type="molecule type" value="Genomic_DNA"/>
</dbReference>
<dbReference type="AlphaFoldDB" id="A0A9N9IJH2"/>
<evidence type="ECO:0000313" key="2">
    <source>
        <dbReference type="Proteomes" id="UP000789396"/>
    </source>
</evidence>
<feature type="non-terminal residue" evidence="1">
    <location>
        <position position="1"/>
    </location>
</feature>
<sequence length="431" mass="49784">QERPKFNKLILSDIAIHLVFTSIHTGQIRNLIGIAPFAGIDVNELNAQQLMNHYKIPVAGGDTMMTPLLSKMGLNFYLVRICDKDLAKKIQDDVTPADILKNLEKLDNPELKDNFDILATYYGEISCDNTDEQNVCMLPEEDEINTNIFDIANFALIMIVDYMQDPRYITDLNSYFLGQQFLFNAGQTDEKMLPPPQAKQPEQTLASDLFNQLKKEIEETQRSNTIKLINNGNLDNKIKNTKLSSNQTEELQKLRLSKLDKLCLKQYNTIDNAKYLNNNQKTELYRLRNSQKWEIQGSKKFEQYKSEIENEAIISNLLDRKSYDILISNDSLLTEQQKNQLYTLRKQKIQILTNSLFDELKDNIKNECVLSKLEDKGYYDNRINEIQDELYDVNSELIDTIQDLNELGDNSDLANDILKLNQTLLTGDRNI</sequence>
<proteinExistence type="predicted"/>
<reference evidence="1" key="1">
    <citation type="submission" date="2021-06" db="EMBL/GenBank/DDBJ databases">
        <authorList>
            <person name="Kallberg Y."/>
            <person name="Tangrot J."/>
            <person name="Rosling A."/>
        </authorList>
    </citation>
    <scope>NUCLEOTIDE SEQUENCE</scope>
    <source>
        <strain evidence="1">IN212</strain>
    </source>
</reference>
<name>A0A9N9IJH2_9GLOM</name>
<dbReference type="Proteomes" id="UP000789396">
    <property type="component" value="Unassembled WGS sequence"/>
</dbReference>
<dbReference type="OrthoDB" id="2448412at2759"/>
<comment type="caution">
    <text evidence="1">The sequence shown here is derived from an EMBL/GenBank/DDBJ whole genome shotgun (WGS) entry which is preliminary data.</text>
</comment>
<gene>
    <name evidence="1" type="ORF">RFULGI_LOCUS12773</name>
</gene>
<feature type="non-terminal residue" evidence="1">
    <location>
        <position position="431"/>
    </location>
</feature>
<accession>A0A9N9IJH2</accession>